<protein>
    <submittedName>
        <fullName evidence="2">Chain length determinant protein</fullName>
    </submittedName>
</protein>
<reference evidence="2 3" key="1">
    <citation type="submission" date="2010-10" db="EMBL/GenBank/DDBJ databases">
        <authorList>
            <person name="Durkin A.S."/>
            <person name="Madupu R."/>
            <person name="Torralba M."/>
            <person name="Gillis M."/>
            <person name="Methe B."/>
            <person name="Sutton G."/>
            <person name="Nelson K.E."/>
        </authorList>
    </citation>
    <scope>NUCLEOTIDE SEQUENCE [LARGE SCALE GENOMIC DNA]</scope>
    <source>
        <strain evidence="2 3">PB013-T2-3</strain>
    </source>
</reference>
<evidence type="ECO:0000313" key="3">
    <source>
        <dbReference type="Proteomes" id="UP000003070"/>
    </source>
</evidence>
<dbReference type="AlphaFoldDB" id="E3C8G6"/>
<evidence type="ECO:0000256" key="1">
    <source>
        <dbReference type="SAM" id="Phobius"/>
    </source>
</evidence>
<dbReference type="RefSeq" id="WP_003713178.1">
    <property type="nucleotide sequence ID" value="NZ_AEKL01000057.1"/>
</dbReference>
<feature type="transmembrane region" description="Helical" evidence="1">
    <location>
        <begin position="181"/>
        <end position="203"/>
    </location>
</feature>
<organism evidence="2 3">
    <name type="scientific">Limosilactobacillus oris PB013-T2-3</name>
    <dbReference type="NCBI Taxonomy" id="908339"/>
    <lineage>
        <taxon>Bacteria</taxon>
        <taxon>Bacillati</taxon>
        <taxon>Bacillota</taxon>
        <taxon>Bacilli</taxon>
        <taxon>Lactobacillales</taxon>
        <taxon>Lactobacillaceae</taxon>
        <taxon>Limosilactobacillus</taxon>
    </lineage>
</organism>
<dbReference type="EMBL" id="AEKL01000057">
    <property type="protein sequence ID" value="EFQ52981.1"/>
    <property type="molecule type" value="Genomic_DNA"/>
</dbReference>
<evidence type="ECO:0000313" key="2">
    <source>
        <dbReference type="EMBL" id="EFQ52981.1"/>
    </source>
</evidence>
<dbReference type="eggNOG" id="COG3944">
    <property type="taxonomic scope" value="Bacteria"/>
</dbReference>
<keyword evidence="1" id="KW-0472">Membrane</keyword>
<proteinExistence type="predicted"/>
<keyword evidence="1" id="KW-0812">Transmembrane</keyword>
<dbReference type="Proteomes" id="UP000003070">
    <property type="component" value="Unassembled WGS sequence"/>
</dbReference>
<name>E3C8G6_9LACO</name>
<comment type="caution">
    <text evidence="2">The sequence shown here is derived from an EMBL/GenBank/DDBJ whole genome shotgun (WGS) entry which is preliminary data.</text>
</comment>
<dbReference type="OrthoDB" id="2329278at2"/>
<sequence length="208" mass="22906">MKTYSLKQLNKSFIKAGLFTIIMAILGGGVMFGYAKHKQQTFYTASRDVLISHNVTSYNRDENSPLTNADLNMMPSYEDIAENELIAKSAKQYLPRKISKKYSVNSISDKISAKSRPQSLVLKVSVKTVNDNDSVYLANAVTKALKKELPELQPGVGRVQLLAKASKADVKSKTTPNKKKYTLAGVALGGLLGVIISFTGITWKKMIR</sequence>
<feature type="transmembrane region" description="Helical" evidence="1">
    <location>
        <begin position="12"/>
        <end position="34"/>
    </location>
</feature>
<gene>
    <name evidence="2" type="ORF">HMPREF9265_0739</name>
</gene>
<keyword evidence="1" id="KW-1133">Transmembrane helix</keyword>
<accession>E3C8G6</accession>